<feature type="compositionally biased region" description="Pro residues" evidence="19">
    <location>
        <begin position="471"/>
        <end position="488"/>
    </location>
</feature>
<dbReference type="Gramene" id="Pp3c15_17310V3.1">
    <property type="protein sequence ID" value="Pp3c15_17310V3.1"/>
    <property type="gene ID" value="Pp3c15_17310"/>
</dbReference>
<evidence type="ECO:0000256" key="8">
    <source>
        <dbReference type="ARBA" id="ARBA00022729"/>
    </source>
</evidence>
<evidence type="ECO:0000313" key="25">
    <source>
        <dbReference type="Proteomes" id="UP000006727"/>
    </source>
</evidence>
<evidence type="ECO:0000256" key="10">
    <source>
        <dbReference type="ARBA" id="ARBA00022741"/>
    </source>
</evidence>
<keyword evidence="7 20" id="KW-0812">Transmembrane</keyword>
<evidence type="ECO:0000256" key="20">
    <source>
        <dbReference type="SAM" id="Phobius"/>
    </source>
</evidence>
<dbReference type="PROSITE" id="PS50011">
    <property type="entry name" value="PROTEIN_KINASE_DOM"/>
    <property type="match status" value="1"/>
</dbReference>
<evidence type="ECO:0000256" key="1">
    <source>
        <dbReference type="ARBA" id="ARBA00004162"/>
    </source>
</evidence>
<dbReference type="PANTHER" id="PTHR47986">
    <property type="entry name" value="OSJNBA0070M12.3 PROTEIN"/>
    <property type="match status" value="1"/>
</dbReference>
<dbReference type="InterPro" id="IPR017441">
    <property type="entry name" value="Protein_kinase_ATP_BS"/>
</dbReference>
<evidence type="ECO:0000256" key="11">
    <source>
        <dbReference type="ARBA" id="ARBA00022777"/>
    </source>
</evidence>
<dbReference type="RefSeq" id="XP_024396793.1">
    <property type="nucleotide sequence ID" value="XM_024541025.2"/>
</dbReference>
<keyword evidence="17" id="KW-0325">Glycoprotein</keyword>
<evidence type="ECO:0000256" key="6">
    <source>
        <dbReference type="ARBA" id="ARBA00022679"/>
    </source>
</evidence>
<keyword evidence="25" id="KW-1185">Reference proteome</keyword>
<dbReference type="Gramene" id="Pp3c15_17314V3.2">
    <property type="protein sequence ID" value="Pp3c15_17314V3.2"/>
    <property type="gene ID" value="Pp3c15_17314"/>
</dbReference>
<name>A0A2K1JDH6_PHYPA</name>
<dbReference type="CDD" id="cd14066">
    <property type="entry name" value="STKc_IRAK"/>
    <property type="match status" value="1"/>
</dbReference>
<evidence type="ECO:0000256" key="12">
    <source>
        <dbReference type="ARBA" id="ARBA00022840"/>
    </source>
</evidence>
<evidence type="ECO:0000256" key="2">
    <source>
        <dbReference type="ARBA" id="ARBA00008684"/>
    </source>
</evidence>
<feature type="region of interest" description="Disordered" evidence="19">
    <location>
        <begin position="571"/>
        <end position="601"/>
    </location>
</feature>
<evidence type="ECO:0000256" key="18">
    <source>
        <dbReference type="PROSITE-ProRule" id="PRU10141"/>
    </source>
</evidence>
<evidence type="ECO:0000256" key="5">
    <source>
        <dbReference type="ARBA" id="ARBA00022614"/>
    </source>
</evidence>
<dbReference type="EnsemblPlants" id="Pp3c15_17314V3.2">
    <property type="protein sequence ID" value="Pp3c15_17314V3.2"/>
    <property type="gene ID" value="Pp3c15_17314"/>
</dbReference>
<dbReference type="OMA" id="FCLEIPG"/>
<dbReference type="PROSITE" id="PS00107">
    <property type="entry name" value="PROTEIN_KINASE_ATP"/>
    <property type="match status" value="1"/>
</dbReference>
<reference evidence="23 25" key="2">
    <citation type="journal article" date="2018" name="Plant J.">
        <title>The Physcomitrella patens chromosome-scale assembly reveals moss genome structure and evolution.</title>
        <authorList>
            <person name="Lang D."/>
            <person name="Ullrich K.K."/>
            <person name="Murat F."/>
            <person name="Fuchs J."/>
            <person name="Jenkins J."/>
            <person name="Haas F.B."/>
            <person name="Piednoel M."/>
            <person name="Gundlach H."/>
            <person name="Van Bel M."/>
            <person name="Meyberg R."/>
            <person name="Vives C."/>
            <person name="Morata J."/>
            <person name="Symeonidi A."/>
            <person name="Hiss M."/>
            <person name="Muchero W."/>
            <person name="Kamisugi Y."/>
            <person name="Saleh O."/>
            <person name="Blanc G."/>
            <person name="Decker E.L."/>
            <person name="van Gessel N."/>
            <person name="Grimwood J."/>
            <person name="Hayes R.D."/>
            <person name="Graham S.W."/>
            <person name="Gunter L.E."/>
            <person name="McDaniel S.F."/>
            <person name="Hoernstein S.N.W."/>
            <person name="Larsson A."/>
            <person name="Li F.W."/>
            <person name="Perroud P.F."/>
            <person name="Phillips J."/>
            <person name="Ranjan P."/>
            <person name="Rokshar D.S."/>
            <person name="Rothfels C.J."/>
            <person name="Schneider L."/>
            <person name="Shu S."/>
            <person name="Stevenson D.W."/>
            <person name="Thummler F."/>
            <person name="Tillich M."/>
            <person name="Villarreal Aguilar J.C."/>
            <person name="Widiez T."/>
            <person name="Wong G.K."/>
            <person name="Wymore A."/>
            <person name="Zhang Y."/>
            <person name="Zimmer A.D."/>
            <person name="Quatrano R.S."/>
            <person name="Mayer K.F.X."/>
            <person name="Goodstein D."/>
            <person name="Casacuberta J.M."/>
            <person name="Vandepoele K."/>
            <person name="Reski R."/>
            <person name="Cuming A.C."/>
            <person name="Tuskan G.A."/>
            <person name="Maumus F."/>
            <person name="Salse J."/>
            <person name="Schmutz J."/>
            <person name="Rensing S.A."/>
        </authorList>
    </citation>
    <scope>NUCLEOTIDE SEQUENCE [LARGE SCALE GENOMIC DNA]</scope>
    <source>
        <strain evidence="24 25">cv. Gransden 2004</strain>
    </source>
</reference>
<dbReference type="GO" id="GO:0005524">
    <property type="term" value="F:ATP binding"/>
    <property type="evidence" value="ECO:0007669"/>
    <property type="project" value="UniProtKB-UniRule"/>
</dbReference>
<keyword evidence="4" id="KW-0723">Serine/threonine-protein kinase</keyword>
<dbReference type="STRING" id="3218.A0A2K1JDH6"/>
<dbReference type="SUPFAM" id="SSF52058">
    <property type="entry name" value="L domain-like"/>
    <property type="match status" value="1"/>
</dbReference>
<feature type="transmembrane region" description="Helical" evidence="20">
    <location>
        <begin position="514"/>
        <end position="539"/>
    </location>
</feature>
<sequence length="976" mass="104183">MESFVKAMAGGKFRRAVACLWRVVLVATFLGGMVAGDPAGDRAVLLEFKAGITNSDVLGWTDPNPCLWNAKMVKCDAAGNVVQLRVRELGLTGTVTPKLNSLSSLEYLELNLNFFTGAMPSLAGLSRLQYAYLDDNSFTSIPPDIFDGLTSIIELHVENNVDLNSPDGWSIPESIASLSTLSVLAVTNASVTGPLPSFLGTMPALKTLEAAYNRLEGGIPDSFQKSSITTLKLNNQGMNGSIAAIGGMTGARILWVHVNKMTGPVPAGLEGAAGLTSLRINDNQLVGRLPPGLASIPSLSECLMKNNHLSGESPAFQPGVLTNSDADTFCGAAGVPCSAKVNYLLDFLEAAGYPQQVAVSWVGPDPCTGPWIGVACDPTSGEIVSITLPNYKLTGTISPSLGNLTYLRSLNLATNALTGTVPSELTKIPSLTSVDVSDNNLSAPLPLFPSSVTFKYAGNPLIVGAMQPPVAGTPPAPQTPTAPTPGANPTPAGVIPPSGNGTTAGPISHKSMSVVLVVVVVAAGIVTAVAAAIIIFFLVKRKKKKLQAVNGMSVYPRVDSGSDRDLKVMESNNSSASHQATVSSYGTLSGAGDSLQSSSPSVDHQALEQGNMFMSIEVLRAVTNNFSEDNILGRGGFGVVYRGELQDGTQIAVKRMQAGVVSNKGLCEFQSEITVLTKVKHRHLVGLLGYCANGNERLLVYEYMPQGTLAQHLFEYRQLQEKPLSWMMRLSIGLDVARGLEYLHNLAHRSFIHRDLKPSNILLTEDFRAKVSDFGLVKLAPEGNYSVETRLAGTFGYLAPEYAVTGRVTTKADVFSFGVVLMELITGRRALDETQAEENVHLVTWFQRMMHVNKDNLRSAVDPTIDAGDDDTYKTICTVAELAGYCTSREPSSRPDMSYAVSVLTPLVEQWKPTFHGHDGACNSSEDLELSLPQALKQWQEYEGDSTMSQRLDDTKGSIPVRPVGFADSFTSTDGR</sequence>
<evidence type="ECO:0000256" key="13">
    <source>
        <dbReference type="ARBA" id="ARBA00022989"/>
    </source>
</evidence>
<dbReference type="GO" id="GO:0004675">
    <property type="term" value="F:transmembrane receptor protein serine/threonine kinase activity"/>
    <property type="evidence" value="ECO:0000318"/>
    <property type="project" value="GO_Central"/>
</dbReference>
<dbReference type="Gene3D" id="1.10.510.10">
    <property type="entry name" value="Transferase(Phosphotransferase) domain 1"/>
    <property type="match status" value="1"/>
</dbReference>
<keyword evidence="5" id="KW-0433">Leucine-rich repeat</keyword>
<dbReference type="Proteomes" id="UP000006727">
    <property type="component" value="Chromosome 15"/>
</dbReference>
<reference evidence="24" key="3">
    <citation type="submission" date="2020-12" db="UniProtKB">
        <authorList>
            <consortium name="EnsemblPlants"/>
        </authorList>
    </citation>
    <scope>IDENTIFICATION</scope>
</reference>
<dbReference type="InterPro" id="IPR011009">
    <property type="entry name" value="Kinase-like_dom_sf"/>
</dbReference>
<dbReference type="InterPro" id="IPR052422">
    <property type="entry name" value="Auxin_Ser/Thr_Kinase"/>
</dbReference>
<dbReference type="InterPro" id="IPR032675">
    <property type="entry name" value="LRR_dom_sf"/>
</dbReference>
<dbReference type="Pfam" id="PF08263">
    <property type="entry name" value="LRRNT_2"/>
    <property type="match status" value="2"/>
</dbReference>
<evidence type="ECO:0000256" key="15">
    <source>
        <dbReference type="ARBA" id="ARBA00023157"/>
    </source>
</evidence>
<evidence type="ECO:0000256" key="14">
    <source>
        <dbReference type="ARBA" id="ARBA00023136"/>
    </source>
</evidence>
<keyword evidence="3" id="KW-1003">Cell membrane</keyword>
<keyword evidence="16" id="KW-0675">Receptor</keyword>
<evidence type="ECO:0000256" key="21">
    <source>
        <dbReference type="SAM" id="SignalP"/>
    </source>
</evidence>
<feature type="binding site" evidence="18">
    <location>
        <position position="654"/>
    </location>
    <ligand>
        <name>ATP</name>
        <dbReference type="ChEBI" id="CHEBI:30616"/>
    </ligand>
</feature>
<evidence type="ECO:0000313" key="23">
    <source>
        <dbReference type="EMBL" id="PNR39581.1"/>
    </source>
</evidence>
<dbReference type="PaxDb" id="3218-PP1S359_8V6.1"/>
<protein>
    <recommendedName>
        <fullName evidence="22">Protein kinase domain-containing protein</fullName>
    </recommendedName>
</protein>
<evidence type="ECO:0000259" key="22">
    <source>
        <dbReference type="PROSITE" id="PS50011"/>
    </source>
</evidence>
<dbReference type="FunFam" id="1.10.510.10:FF:000468">
    <property type="entry name" value="PTI1-like tyrosine-protein kinase 3"/>
    <property type="match status" value="1"/>
</dbReference>
<dbReference type="EnsemblPlants" id="Pp3c15_17310V3.1">
    <property type="protein sequence ID" value="Pp3c15_17310V3.1"/>
    <property type="gene ID" value="Pp3c15_17310"/>
</dbReference>
<dbReference type="EMBL" id="ABEU02000015">
    <property type="protein sequence ID" value="PNR39581.1"/>
    <property type="molecule type" value="Genomic_DNA"/>
</dbReference>
<dbReference type="GeneID" id="112292486"/>
<dbReference type="AlphaFoldDB" id="A0A2K1JDH6"/>
<keyword evidence="12 18" id="KW-0067">ATP-binding</keyword>
<keyword evidence="13 20" id="KW-1133">Transmembrane helix</keyword>
<dbReference type="InterPro" id="IPR013210">
    <property type="entry name" value="LRR_N_plant-typ"/>
</dbReference>
<evidence type="ECO:0000256" key="17">
    <source>
        <dbReference type="ARBA" id="ARBA00023180"/>
    </source>
</evidence>
<evidence type="ECO:0000256" key="19">
    <source>
        <dbReference type="SAM" id="MobiDB-lite"/>
    </source>
</evidence>
<evidence type="ECO:0000256" key="9">
    <source>
        <dbReference type="ARBA" id="ARBA00022737"/>
    </source>
</evidence>
<evidence type="ECO:0000256" key="7">
    <source>
        <dbReference type="ARBA" id="ARBA00022692"/>
    </source>
</evidence>
<dbReference type="InterPro" id="IPR008271">
    <property type="entry name" value="Ser/Thr_kinase_AS"/>
</dbReference>
<feature type="signal peptide" evidence="21">
    <location>
        <begin position="1"/>
        <end position="35"/>
    </location>
</feature>
<organism evidence="23">
    <name type="scientific">Physcomitrium patens</name>
    <name type="common">Spreading-leaved earth moss</name>
    <name type="synonym">Physcomitrella patens</name>
    <dbReference type="NCBI Taxonomy" id="3218"/>
    <lineage>
        <taxon>Eukaryota</taxon>
        <taxon>Viridiplantae</taxon>
        <taxon>Streptophyta</taxon>
        <taxon>Embryophyta</taxon>
        <taxon>Bryophyta</taxon>
        <taxon>Bryophytina</taxon>
        <taxon>Bryopsida</taxon>
        <taxon>Funariidae</taxon>
        <taxon>Funariales</taxon>
        <taxon>Funariaceae</taxon>
        <taxon>Physcomitrium</taxon>
    </lineage>
</organism>
<dbReference type="GO" id="GO:0005886">
    <property type="term" value="C:plasma membrane"/>
    <property type="evidence" value="ECO:0007669"/>
    <property type="project" value="UniProtKB-SubCell"/>
</dbReference>
<dbReference type="InterPro" id="IPR000719">
    <property type="entry name" value="Prot_kinase_dom"/>
</dbReference>
<dbReference type="PROSITE" id="PS00108">
    <property type="entry name" value="PROTEIN_KINASE_ST"/>
    <property type="match status" value="1"/>
</dbReference>
<comment type="subcellular location">
    <subcellularLocation>
        <location evidence="1">Cell membrane</location>
        <topology evidence="1">Single-pass membrane protein</topology>
    </subcellularLocation>
</comment>
<keyword evidence="10 18" id="KW-0547">Nucleotide-binding</keyword>
<dbReference type="FunFam" id="3.30.200.20:FF:000226">
    <property type="entry name" value="receptor protein kinase TMK1"/>
    <property type="match status" value="1"/>
</dbReference>
<dbReference type="SUPFAM" id="SSF56112">
    <property type="entry name" value="Protein kinase-like (PK-like)"/>
    <property type="match status" value="1"/>
</dbReference>
<dbReference type="Pfam" id="PF07714">
    <property type="entry name" value="PK_Tyr_Ser-Thr"/>
    <property type="match status" value="1"/>
</dbReference>
<evidence type="ECO:0000256" key="3">
    <source>
        <dbReference type="ARBA" id="ARBA00022475"/>
    </source>
</evidence>
<dbReference type="Gene3D" id="3.30.200.20">
    <property type="entry name" value="Phosphorylase Kinase, domain 1"/>
    <property type="match status" value="1"/>
</dbReference>
<comment type="similarity">
    <text evidence="2">Belongs to the protein kinase superfamily. Ser/Thr protein kinase family.</text>
</comment>
<feature type="domain" description="Protein kinase" evidence="22">
    <location>
        <begin position="626"/>
        <end position="908"/>
    </location>
</feature>
<dbReference type="SMART" id="SM00220">
    <property type="entry name" value="S_TKc"/>
    <property type="match status" value="1"/>
</dbReference>
<proteinExistence type="inferred from homology"/>
<reference evidence="23 25" key="1">
    <citation type="journal article" date="2008" name="Science">
        <title>The Physcomitrella genome reveals evolutionary insights into the conquest of land by plants.</title>
        <authorList>
            <person name="Rensing S."/>
            <person name="Lang D."/>
            <person name="Zimmer A."/>
            <person name="Terry A."/>
            <person name="Salamov A."/>
            <person name="Shapiro H."/>
            <person name="Nishiyama T."/>
            <person name="Perroud P.-F."/>
            <person name="Lindquist E."/>
            <person name="Kamisugi Y."/>
            <person name="Tanahashi T."/>
            <person name="Sakakibara K."/>
            <person name="Fujita T."/>
            <person name="Oishi K."/>
            <person name="Shin-I T."/>
            <person name="Kuroki Y."/>
            <person name="Toyoda A."/>
            <person name="Suzuki Y."/>
            <person name="Hashimoto A."/>
            <person name="Yamaguchi K."/>
            <person name="Sugano A."/>
            <person name="Kohara Y."/>
            <person name="Fujiyama A."/>
            <person name="Anterola A."/>
            <person name="Aoki S."/>
            <person name="Ashton N."/>
            <person name="Barbazuk W.B."/>
            <person name="Barker E."/>
            <person name="Bennetzen J."/>
            <person name="Bezanilla M."/>
            <person name="Blankenship R."/>
            <person name="Cho S.H."/>
            <person name="Dutcher S."/>
            <person name="Estelle M."/>
            <person name="Fawcett J.A."/>
            <person name="Gundlach H."/>
            <person name="Hanada K."/>
            <person name="Heyl A."/>
            <person name="Hicks K.A."/>
            <person name="Hugh J."/>
            <person name="Lohr M."/>
            <person name="Mayer K."/>
            <person name="Melkozernov A."/>
            <person name="Murata T."/>
            <person name="Nelson D."/>
            <person name="Pils B."/>
            <person name="Prigge M."/>
            <person name="Reiss B."/>
            <person name="Renner T."/>
            <person name="Rombauts S."/>
            <person name="Rushton P."/>
            <person name="Sanderfoot A."/>
            <person name="Schween G."/>
            <person name="Shiu S.-H."/>
            <person name="Stueber K."/>
            <person name="Theodoulou F.L."/>
            <person name="Tu H."/>
            <person name="Van de Peer Y."/>
            <person name="Verrier P.J."/>
            <person name="Waters E."/>
            <person name="Wood A."/>
            <person name="Yang L."/>
            <person name="Cove D."/>
            <person name="Cuming A."/>
            <person name="Hasebe M."/>
            <person name="Lucas S."/>
            <person name="Mishler D.B."/>
            <person name="Reski R."/>
            <person name="Grigoriev I."/>
            <person name="Quatrano R.S."/>
            <person name="Boore J.L."/>
        </authorList>
    </citation>
    <scope>NUCLEOTIDE SEQUENCE [LARGE SCALE GENOMIC DNA]</scope>
    <source>
        <strain evidence="24 25">cv. Gransden 2004</strain>
    </source>
</reference>
<keyword evidence="6" id="KW-0808">Transferase</keyword>
<dbReference type="InterPro" id="IPR001245">
    <property type="entry name" value="Ser-Thr/Tyr_kinase_cat_dom"/>
</dbReference>
<keyword evidence="15" id="KW-1015">Disulfide bond</keyword>
<dbReference type="KEGG" id="ppp:112292486"/>
<gene>
    <name evidence="24" type="primary">LOC112292486</name>
    <name evidence="23" type="ORF">PHYPA_019860</name>
</gene>
<keyword evidence="9" id="KW-0677">Repeat</keyword>
<keyword evidence="11" id="KW-0418">Kinase</keyword>
<feature type="compositionally biased region" description="Polar residues" evidence="19">
    <location>
        <begin position="571"/>
        <end position="587"/>
    </location>
</feature>
<dbReference type="GO" id="GO:0007165">
    <property type="term" value="P:signal transduction"/>
    <property type="evidence" value="ECO:0000318"/>
    <property type="project" value="GO_Central"/>
</dbReference>
<dbReference type="FunFam" id="3.80.10.10:FF:000129">
    <property type="entry name" value="Leucine-rich repeat receptor-like kinase"/>
    <property type="match status" value="1"/>
</dbReference>
<dbReference type="PANTHER" id="PTHR47986:SF1">
    <property type="entry name" value="OS04G0685900 PROTEIN"/>
    <property type="match status" value="1"/>
</dbReference>
<accession>A0A2K1JDH6</accession>
<feature type="chain" id="PRO_5043158083" description="Protein kinase domain-containing protein" evidence="21">
    <location>
        <begin position="36"/>
        <end position="976"/>
    </location>
</feature>
<keyword evidence="14 20" id="KW-0472">Membrane</keyword>
<keyword evidence="8 21" id="KW-0732">Signal</keyword>
<dbReference type="OrthoDB" id="2018786at2759"/>
<evidence type="ECO:0000313" key="24">
    <source>
        <dbReference type="EnsemblPlants" id="Pp3c15_17310V3.1"/>
    </source>
</evidence>
<evidence type="ECO:0000256" key="16">
    <source>
        <dbReference type="ARBA" id="ARBA00023170"/>
    </source>
</evidence>
<feature type="region of interest" description="Disordered" evidence="19">
    <location>
        <begin position="468"/>
        <end position="504"/>
    </location>
</feature>
<evidence type="ECO:0000256" key="4">
    <source>
        <dbReference type="ARBA" id="ARBA00022527"/>
    </source>
</evidence>
<dbReference type="Gene3D" id="3.80.10.10">
    <property type="entry name" value="Ribonuclease Inhibitor"/>
    <property type="match status" value="2"/>
</dbReference>
<dbReference type="FunCoup" id="A0A2K1JDH6">
    <property type="interactions" value="1208"/>
</dbReference>